<sequence length="225" mass="25126">MIVIKRKPLEEILGYIEGHDKILVLGCQECPYGCATAGGDAVKRLAEEIKNKMRDLGKSIEILEKTLIRLCELRYVKGINDLIKEVKAVVTLSCGVGVNLIADIYSEIEVYPGMNTLFLGAELREGIYIEKCRACGDCIVGYTAGLCPITRCPKNMLNGPCGGSKNGVCEVRKGLPCVWYQIIKRLKKRGKLEKLMEIWEAKDWRSLYGEGVRELREGLRVGNKN</sequence>
<evidence type="ECO:0000259" key="1">
    <source>
        <dbReference type="Pfam" id="PF12225"/>
    </source>
</evidence>
<gene>
    <name evidence="2" type="ORF">OD816_000089</name>
</gene>
<dbReference type="Pfam" id="PF12225">
    <property type="entry name" value="DUF5981"/>
    <property type="match status" value="1"/>
</dbReference>
<comment type="caution">
    <text evidence="2">The sequence shown here is derived from an EMBL/GenBank/DDBJ whole genome shotgun (WGS) entry which is preliminary data.</text>
</comment>
<organism evidence="2 3">
    <name type="scientific">Candidatus Thermodesulfobacterium syntrophicum</name>
    <dbReference type="NCBI Taxonomy" id="3060442"/>
    <lineage>
        <taxon>Bacteria</taxon>
        <taxon>Pseudomonadati</taxon>
        <taxon>Thermodesulfobacteriota</taxon>
        <taxon>Thermodesulfobacteria</taxon>
        <taxon>Thermodesulfobacteriales</taxon>
        <taxon>Thermodesulfobacteriaceae</taxon>
        <taxon>Thermodesulfobacterium</taxon>
    </lineage>
</organism>
<protein>
    <submittedName>
        <fullName evidence="2">5 10-methylenetetrahydrofolate reductase</fullName>
    </submittedName>
</protein>
<dbReference type="Proteomes" id="UP001144110">
    <property type="component" value="Unassembled WGS sequence"/>
</dbReference>
<dbReference type="AlphaFoldDB" id="A0AAE3TFF5"/>
<evidence type="ECO:0000313" key="2">
    <source>
        <dbReference type="EMBL" id="MDF2952844.1"/>
    </source>
</evidence>
<feature type="domain" description="Methylene-tetrahydrofolate reductase C-terminal-like" evidence="1">
    <location>
        <begin position="111"/>
        <end position="205"/>
    </location>
</feature>
<reference evidence="2" key="1">
    <citation type="submission" date="2022-11" db="EMBL/GenBank/DDBJ databases">
        <title>Candidatus Alkanophaga archaea from heated hydrothermal vent sediment oxidize petroleum alkanes.</title>
        <authorList>
            <person name="Zehnle H."/>
            <person name="Laso-Perez R."/>
            <person name="Lipp J."/>
            <person name="Teske A."/>
            <person name="Wegener G."/>
        </authorList>
    </citation>
    <scope>NUCLEOTIDE SEQUENCE</scope>
    <source>
        <strain evidence="2">MCA70</strain>
    </source>
</reference>
<accession>A0AAE3TFF5</accession>
<dbReference type="PANTHER" id="PTHR38755">
    <property type="entry name" value="5,10-METHYLENETETRAHYDROFOLATE REDUCTASE"/>
    <property type="match status" value="1"/>
</dbReference>
<name>A0AAE3TFF5_9BACT</name>
<evidence type="ECO:0000313" key="3">
    <source>
        <dbReference type="Proteomes" id="UP001144110"/>
    </source>
</evidence>
<proteinExistence type="predicted"/>
<dbReference type="InterPro" id="IPR022026">
    <property type="entry name" value="DUF5981"/>
</dbReference>
<dbReference type="PANTHER" id="PTHR38755:SF1">
    <property type="entry name" value="METHYLENE-TETRAHYDROFOLATE REDUCTASE C-TERMINAL DOMAIN-CONTAINING PROTEIN"/>
    <property type="match status" value="1"/>
</dbReference>
<dbReference type="EMBL" id="JAPHEG010000001">
    <property type="protein sequence ID" value="MDF2952844.1"/>
    <property type="molecule type" value="Genomic_DNA"/>
</dbReference>